<evidence type="ECO:0000313" key="8">
    <source>
        <dbReference type="Proteomes" id="UP000180088"/>
    </source>
</evidence>
<feature type="transmembrane region" description="Helical" evidence="6">
    <location>
        <begin position="12"/>
        <end position="31"/>
    </location>
</feature>
<comment type="subcellular location">
    <subcellularLocation>
        <location evidence="1">Cell membrane</location>
        <topology evidence="1">Multi-pass membrane protein</topology>
    </subcellularLocation>
</comment>
<evidence type="ECO:0000256" key="4">
    <source>
        <dbReference type="ARBA" id="ARBA00022989"/>
    </source>
</evidence>
<name>A0A1S1WTY2_9NEIS</name>
<dbReference type="GO" id="GO:0015171">
    <property type="term" value="F:amino acid transmembrane transporter activity"/>
    <property type="evidence" value="ECO:0007669"/>
    <property type="project" value="TreeGrafter"/>
</dbReference>
<dbReference type="STRING" id="1903179.BI347_19175"/>
<dbReference type="OrthoDB" id="9804822at2"/>
<dbReference type="PANTHER" id="PTHR30086:SF20">
    <property type="entry name" value="ARGININE EXPORTER PROTEIN ARGO-RELATED"/>
    <property type="match status" value="1"/>
</dbReference>
<evidence type="ECO:0000256" key="6">
    <source>
        <dbReference type="SAM" id="Phobius"/>
    </source>
</evidence>
<dbReference type="RefSeq" id="WP_071116791.1">
    <property type="nucleotide sequence ID" value="NZ_MKCS01000003.1"/>
</dbReference>
<dbReference type="EMBL" id="MKCS01000003">
    <property type="protein sequence ID" value="OHX10651.1"/>
    <property type="molecule type" value="Genomic_DNA"/>
</dbReference>
<feature type="transmembrane region" description="Helical" evidence="6">
    <location>
        <begin position="189"/>
        <end position="207"/>
    </location>
</feature>
<dbReference type="Pfam" id="PF01810">
    <property type="entry name" value="LysE"/>
    <property type="match status" value="1"/>
</dbReference>
<dbReference type="Proteomes" id="UP000180088">
    <property type="component" value="Unassembled WGS sequence"/>
</dbReference>
<reference evidence="7 8" key="1">
    <citation type="submission" date="2016-09" db="EMBL/GenBank/DDBJ databases">
        <title>Chromobacterium muskegensis sp. nov., an insecticidal bacterium isolated from Sphagnum bogs.</title>
        <authorList>
            <person name="Sparks M.E."/>
            <person name="Blackburn M.B."/>
            <person name="Gundersen-Rindal D.E."/>
            <person name="Mitchell A."/>
            <person name="Farrar R."/>
            <person name="Kuhar D."/>
        </authorList>
    </citation>
    <scope>NUCLEOTIDE SEQUENCE [LARGE SCALE GENOMIC DNA]</scope>
    <source>
        <strain evidence="7 8">37-2</strain>
    </source>
</reference>
<keyword evidence="4 6" id="KW-1133">Transmembrane helix</keyword>
<keyword evidence="5 6" id="KW-0472">Membrane</keyword>
<feature type="transmembrane region" description="Helical" evidence="6">
    <location>
        <begin position="133"/>
        <end position="150"/>
    </location>
</feature>
<comment type="caution">
    <text evidence="7">The sequence shown here is derived from an EMBL/GenBank/DDBJ whole genome shotgun (WGS) entry which is preliminary data.</text>
</comment>
<evidence type="ECO:0000256" key="1">
    <source>
        <dbReference type="ARBA" id="ARBA00004651"/>
    </source>
</evidence>
<sequence length="214" mass="21946">MTTHHLPAELLLAYSAYLLGAASPGPSNLAIMAAAMHAGRRQALILALGVACGSLFWGALAALGLSALLAGSAAALLAMKILGGLYLLSLAFKSGRSALAPDRGPPARAGTGAGAARIFLRGAAMHLTNPKAIFVWLSIVSLAMPAGATARDALQVVAGCGLIGLLVFGAYAMLFSMPMVRRGFLRMRSCFDGALALMFGYAGWRTLASALKPF</sequence>
<feature type="transmembrane region" description="Helical" evidence="6">
    <location>
        <begin position="156"/>
        <end position="177"/>
    </location>
</feature>
<evidence type="ECO:0000256" key="5">
    <source>
        <dbReference type="ARBA" id="ARBA00023136"/>
    </source>
</evidence>
<dbReference type="GO" id="GO:0005886">
    <property type="term" value="C:plasma membrane"/>
    <property type="evidence" value="ECO:0007669"/>
    <property type="project" value="UniProtKB-SubCell"/>
</dbReference>
<feature type="transmembrane region" description="Helical" evidence="6">
    <location>
        <begin position="69"/>
        <end position="88"/>
    </location>
</feature>
<dbReference type="PANTHER" id="PTHR30086">
    <property type="entry name" value="ARGININE EXPORTER PROTEIN ARGO"/>
    <property type="match status" value="1"/>
</dbReference>
<evidence type="ECO:0000313" key="7">
    <source>
        <dbReference type="EMBL" id="OHX10651.1"/>
    </source>
</evidence>
<protein>
    <submittedName>
        <fullName evidence="7">Lysine transporter LysE</fullName>
    </submittedName>
</protein>
<proteinExistence type="predicted"/>
<feature type="transmembrane region" description="Helical" evidence="6">
    <location>
        <begin position="43"/>
        <end position="63"/>
    </location>
</feature>
<keyword evidence="3 6" id="KW-0812">Transmembrane</keyword>
<accession>A0A1S1WTY2</accession>
<gene>
    <name evidence="7" type="ORF">BI347_19175</name>
</gene>
<keyword evidence="2" id="KW-1003">Cell membrane</keyword>
<organism evidence="7 8">
    <name type="scientific">Chromobacterium sphagni</name>
    <dbReference type="NCBI Taxonomy" id="1903179"/>
    <lineage>
        <taxon>Bacteria</taxon>
        <taxon>Pseudomonadati</taxon>
        <taxon>Pseudomonadota</taxon>
        <taxon>Betaproteobacteria</taxon>
        <taxon>Neisseriales</taxon>
        <taxon>Chromobacteriaceae</taxon>
        <taxon>Chromobacterium</taxon>
    </lineage>
</organism>
<dbReference type="AlphaFoldDB" id="A0A1S1WTY2"/>
<evidence type="ECO:0000256" key="3">
    <source>
        <dbReference type="ARBA" id="ARBA00022692"/>
    </source>
</evidence>
<dbReference type="InterPro" id="IPR001123">
    <property type="entry name" value="LeuE-type"/>
</dbReference>
<evidence type="ECO:0000256" key="2">
    <source>
        <dbReference type="ARBA" id="ARBA00022475"/>
    </source>
</evidence>